<evidence type="ECO:0000256" key="6">
    <source>
        <dbReference type="ARBA" id="ARBA00023136"/>
    </source>
</evidence>
<keyword evidence="5 8" id="KW-1133">Transmembrane helix</keyword>
<accession>A0ABZ0SFM9</accession>
<feature type="region of interest" description="Disordered" evidence="7">
    <location>
        <begin position="1"/>
        <end position="21"/>
    </location>
</feature>
<evidence type="ECO:0000259" key="10">
    <source>
        <dbReference type="Pfam" id="PF12704"/>
    </source>
</evidence>
<feature type="transmembrane region" description="Helical" evidence="8">
    <location>
        <begin position="334"/>
        <end position="360"/>
    </location>
</feature>
<evidence type="ECO:0000256" key="4">
    <source>
        <dbReference type="ARBA" id="ARBA00022692"/>
    </source>
</evidence>
<dbReference type="PANTHER" id="PTHR43738">
    <property type="entry name" value="ABC TRANSPORTER, MEMBRANE PROTEIN"/>
    <property type="match status" value="1"/>
</dbReference>
<dbReference type="PIRSF" id="PIRSF031773">
    <property type="entry name" value="DevC"/>
    <property type="match status" value="1"/>
</dbReference>
<keyword evidence="3" id="KW-1003">Cell membrane</keyword>
<keyword evidence="4 8" id="KW-0812">Transmembrane</keyword>
<protein>
    <submittedName>
        <fullName evidence="11">ABC exporter transmembrane subunit, DevC protein</fullName>
    </submittedName>
</protein>
<dbReference type="InterPro" id="IPR003838">
    <property type="entry name" value="ABC3_permease_C"/>
</dbReference>
<evidence type="ECO:0000256" key="7">
    <source>
        <dbReference type="SAM" id="MobiDB-lite"/>
    </source>
</evidence>
<sequence>MHSRPQKTHANALLLDSPESGDNGNRANQAFDMSLLSAAFTFSWRNLTANKARSAAASAGIAFALFLVFLQWGFLDAAKKQVTTVFDFFDYDIAILKNTYQFLFTTEPFDRVRLIQAKALPEVEKIFAVNFSLATWEDDISGLRSSLMLFGVDPDPDFVADRHIGRGLQHLRGKRDVIVDAYSHPDFGPLAKGTRAFINNQEVRIAGHFLLGMFFYTEGSALVDNNGFSLLTGRSSRQTSFGFIQLNSGASPDQTRARLQHLLPDDVIAITKTDLIAKEQEYFIEVKPLGFIFSAGVVISFLTAFVILFQVVATDINTRVREYATLKAMGFGFGFIYGTALLQVFLIAAVALLAATLQAALLFHYVEQQIHLPLAMTGELLGIVSGVSLAMVVITGFASLFDLAKANPADLY</sequence>
<dbReference type="EMBL" id="CP121472">
    <property type="protein sequence ID" value="WPL19185.1"/>
    <property type="molecule type" value="Genomic_DNA"/>
</dbReference>
<gene>
    <name evidence="11" type="ORF">Thiowin_04292</name>
</gene>
<evidence type="ECO:0000256" key="2">
    <source>
        <dbReference type="ARBA" id="ARBA00022448"/>
    </source>
</evidence>
<dbReference type="PANTHER" id="PTHR43738:SF1">
    <property type="entry name" value="HEMIN TRANSPORT SYSTEM PERMEASE PROTEIN HRTB-RELATED"/>
    <property type="match status" value="1"/>
</dbReference>
<dbReference type="InterPro" id="IPR051125">
    <property type="entry name" value="ABC-4/HrtB_transporter"/>
</dbReference>
<keyword evidence="6 8" id="KW-0472">Membrane</keyword>
<feature type="transmembrane region" description="Helical" evidence="8">
    <location>
        <begin position="380"/>
        <end position="401"/>
    </location>
</feature>
<dbReference type="Proteomes" id="UP001432180">
    <property type="component" value="Chromosome"/>
</dbReference>
<feature type="domain" description="ABC3 transporter permease C-terminal" evidence="9">
    <location>
        <begin position="297"/>
        <end position="408"/>
    </location>
</feature>
<organism evidence="11 12">
    <name type="scientific">Thiorhodovibrio winogradskyi</name>
    <dbReference type="NCBI Taxonomy" id="77007"/>
    <lineage>
        <taxon>Bacteria</taxon>
        <taxon>Pseudomonadati</taxon>
        <taxon>Pseudomonadota</taxon>
        <taxon>Gammaproteobacteria</taxon>
        <taxon>Chromatiales</taxon>
        <taxon>Chromatiaceae</taxon>
        <taxon>Thiorhodovibrio</taxon>
    </lineage>
</organism>
<evidence type="ECO:0000256" key="1">
    <source>
        <dbReference type="ARBA" id="ARBA00004651"/>
    </source>
</evidence>
<reference evidence="11 12" key="1">
    <citation type="journal article" date="2023" name="Microorganisms">
        <title>Thiorhodovibrio frisius and Trv. litoralis spp. nov., Two Novel Members from a Clade of Fastidious Purple Sulfur Bacteria That Exhibit Unique Red-Shifted Light-Harvesting Capabilities.</title>
        <authorList>
            <person name="Methner A."/>
            <person name="Kuzyk S.B."/>
            <person name="Petersen J."/>
            <person name="Bauer S."/>
            <person name="Brinkmann H."/>
            <person name="Sichau K."/>
            <person name="Wanner G."/>
            <person name="Wolf J."/>
            <person name="Neumann-Schaal M."/>
            <person name="Henke P."/>
            <person name="Tank M."/>
            <person name="Sproer C."/>
            <person name="Bunk B."/>
            <person name="Overmann J."/>
        </authorList>
    </citation>
    <scope>NUCLEOTIDE SEQUENCE [LARGE SCALE GENOMIC DNA]</scope>
    <source>
        <strain evidence="11 12">DSM 6702</strain>
    </source>
</reference>
<evidence type="ECO:0000313" key="11">
    <source>
        <dbReference type="EMBL" id="WPL19185.1"/>
    </source>
</evidence>
<feature type="domain" description="MacB-like periplasmic core" evidence="10">
    <location>
        <begin position="54"/>
        <end position="261"/>
    </location>
</feature>
<dbReference type="InterPro" id="IPR025857">
    <property type="entry name" value="MacB_PCD"/>
</dbReference>
<name>A0ABZ0SFM9_9GAMM</name>
<feature type="transmembrane region" description="Helical" evidence="8">
    <location>
        <begin position="289"/>
        <end position="313"/>
    </location>
</feature>
<feature type="transmembrane region" description="Helical" evidence="8">
    <location>
        <begin position="55"/>
        <end position="75"/>
    </location>
</feature>
<evidence type="ECO:0000256" key="8">
    <source>
        <dbReference type="SAM" id="Phobius"/>
    </source>
</evidence>
<evidence type="ECO:0000256" key="5">
    <source>
        <dbReference type="ARBA" id="ARBA00022989"/>
    </source>
</evidence>
<keyword evidence="12" id="KW-1185">Reference proteome</keyword>
<dbReference type="Pfam" id="PF02687">
    <property type="entry name" value="FtsX"/>
    <property type="match status" value="1"/>
</dbReference>
<comment type="subcellular location">
    <subcellularLocation>
        <location evidence="1">Cell membrane</location>
        <topology evidence="1">Multi-pass membrane protein</topology>
    </subcellularLocation>
</comment>
<proteinExistence type="predicted"/>
<dbReference type="InterPro" id="IPR005891">
    <property type="entry name" value="DevC"/>
</dbReference>
<dbReference type="Pfam" id="PF12704">
    <property type="entry name" value="MacB_PCD"/>
    <property type="match status" value="1"/>
</dbReference>
<evidence type="ECO:0000256" key="3">
    <source>
        <dbReference type="ARBA" id="ARBA00022475"/>
    </source>
</evidence>
<evidence type="ECO:0000259" key="9">
    <source>
        <dbReference type="Pfam" id="PF02687"/>
    </source>
</evidence>
<evidence type="ECO:0000313" key="12">
    <source>
        <dbReference type="Proteomes" id="UP001432180"/>
    </source>
</evidence>
<keyword evidence="2" id="KW-0813">Transport</keyword>